<dbReference type="Gene3D" id="3.30.457.10">
    <property type="entry name" value="Copper amine oxidase-like, N-terminal domain"/>
    <property type="match status" value="1"/>
</dbReference>
<dbReference type="RefSeq" id="WP_005827949.1">
    <property type="nucleotide sequence ID" value="NZ_JACLCJ010000016.1"/>
</dbReference>
<name>A0A3M8B4D0_9BACL</name>
<keyword evidence="7" id="KW-1185">Reference proteome</keyword>
<gene>
    <name evidence="4" type="ORF">BAG01nite_13970</name>
    <name evidence="5" type="ORF">EB820_06015</name>
</gene>
<dbReference type="EMBL" id="RHHN01000018">
    <property type="protein sequence ID" value="RNB58296.1"/>
    <property type="molecule type" value="Genomic_DNA"/>
</dbReference>
<reference evidence="5 6" key="1">
    <citation type="submission" date="2018-10" db="EMBL/GenBank/DDBJ databases">
        <title>Phylogenomics of Brevibacillus.</title>
        <authorList>
            <person name="Dunlap C."/>
        </authorList>
    </citation>
    <scope>NUCLEOTIDE SEQUENCE [LARGE SCALE GENOMIC DNA]</scope>
    <source>
        <strain evidence="5 6">NRRL NRS 1219</strain>
    </source>
</reference>
<dbReference type="OrthoDB" id="9778320at2"/>
<protein>
    <submittedName>
        <fullName evidence="5">Copper amine oxidase N-terminal domain-containing protein</fullName>
    </submittedName>
</protein>
<dbReference type="InterPro" id="IPR036582">
    <property type="entry name" value="Mao_N_sf"/>
</dbReference>
<organism evidence="5 6">
    <name type="scientific">Brevibacillus agri</name>
    <dbReference type="NCBI Taxonomy" id="51101"/>
    <lineage>
        <taxon>Bacteria</taxon>
        <taxon>Bacillati</taxon>
        <taxon>Bacillota</taxon>
        <taxon>Bacilli</taxon>
        <taxon>Bacillales</taxon>
        <taxon>Paenibacillaceae</taxon>
        <taxon>Brevibacillus</taxon>
    </lineage>
</organism>
<accession>A0A3M8B4D0</accession>
<evidence type="ECO:0000259" key="3">
    <source>
        <dbReference type="Pfam" id="PF07833"/>
    </source>
</evidence>
<dbReference type="Pfam" id="PF07833">
    <property type="entry name" value="Cu_amine_oxidN1"/>
    <property type="match status" value="1"/>
</dbReference>
<sequence length="271" mass="29667">MNLIGNGVDILLKKLASFVLAIALVPMATFSAAAAPAPAQTAVKVEYNKKAIVFPDQKPLIRDSRTLVPIRPIAETLGFKVDWNEKTRTVTIDKGNDNIRLVVTQKIAKKNGQTINLDVPAQIVNQRTVVPVRFIAEALSYKVDWDPATQTVLIADQAVANPNGTEEKPQEQTKPTEEGKKQDTVSLIDKESVVGQFFTFSPMGIYKVAGKVDPKATVIVDLEGTSYSVDVKSDGTFEFYQTTHDGIRNFTVKAELDGKQDTFEGELQSAN</sequence>
<evidence type="ECO:0000256" key="2">
    <source>
        <dbReference type="SAM" id="SignalP"/>
    </source>
</evidence>
<feature type="compositionally biased region" description="Basic and acidic residues" evidence="1">
    <location>
        <begin position="165"/>
        <end position="183"/>
    </location>
</feature>
<evidence type="ECO:0000313" key="7">
    <source>
        <dbReference type="Proteomes" id="UP000317180"/>
    </source>
</evidence>
<feature type="domain" description="Copper amine oxidase-like N-terminal" evidence="3">
    <location>
        <begin position="48"/>
        <end position="154"/>
    </location>
</feature>
<dbReference type="Proteomes" id="UP000276178">
    <property type="component" value="Unassembled WGS sequence"/>
</dbReference>
<dbReference type="Proteomes" id="UP000317180">
    <property type="component" value="Unassembled WGS sequence"/>
</dbReference>
<feature type="signal peptide" evidence="2">
    <location>
        <begin position="1"/>
        <end position="34"/>
    </location>
</feature>
<comment type="caution">
    <text evidence="5">The sequence shown here is derived from an EMBL/GenBank/DDBJ whole genome shotgun (WGS) entry which is preliminary data.</text>
</comment>
<feature type="chain" id="PRO_5018028103" evidence="2">
    <location>
        <begin position="35"/>
        <end position="271"/>
    </location>
</feature>
<evidence type="ECO:0000313" key="6">
    <source>
        <dbReference type="Proteomes" id="UP000276178"/>
    </source>
</evidence>
<keyword evidence="2" id="KW-0732">Signal</keyword>
<dbReference type="InterPro" id="IPR012854">
    <property type="entry name" value="Cu_amine_oxidase-like_N"/>
</dbReference>
<feature type="region of interest" description="Disordered" evidence="1">
    <location>
        <begin position="157"/>
        <end position="183"/>
    </location>
</feature>
<evidence type="ECO:0000313" key="4">
    <source>
        <dbReference type="EMBL" id="GED25295.1"/>
    </source>
</evidence>
<dbReference type="AlphaFoldDB" id="A0A3M8B4D0"/>
<reference evidence="4 7" key="2">
    <citation type="submission" date="2019-06" db="EMBL/GenBank/DDBJ databases">
        <title>Whole genome shotgun sequence of Brevibacillus agri NBRC 15538.</title>
        <authorList>
            <person name="Hosoyama A."/>
            <person name="Uohara A."/>
            <person name="Ohji S."/>
            <person name="Ichikawa N."/>
        </authorList>
    </citation>
    <scope>NUCLEOTIDE SEQUENCE [LARGE SCALE GENOMIC DNA]</scope>
    <source>
        <strain evidence="4 7">NBRC 15538</strain>
    </source>
</reference>
<evidence type="ECO:0000313" key="5">
    <source>
        <dbReference type="EMBL" id="RNB58296.1"/>
    </source>
</evidence>
<evidence type="ECO:0000256" key="1">
    <source>
        <dbReference type="SAM" id="MobiDB-lite"/>
    </source>
</evidence>
<dbReference type="EMBL" id="BJOD01000012">
    <property type="protein sequence ID" value="GED25295.1"/>
    <property type="molecule type" value="Genomic_DNA"/>
</dbReference>
<dbReference type="SUPFAM" id="SSF55383">
    <property type="entry name" value="Copper amine oxidase, domain N"/>
    <property type="match status" value="1"/>
</dbReference>
<proteinExistence type="predicted"/>